<reference evidence="9" key="1">
    <citation type="submission" date="2018-10" db="EMBL/GenBank/DDBJ databases">
        <title>Hidden diversity of soil giant viruses.</title>
        <authorList>
            <person name="Schulz F."/>
            <person name="Alteio L."/>
            <person name="Goudeau D."/>
            <person name="Ryan E.M."/>
            <person name="Malmstrom R.R."/>
            <person name="Blanchard J."/>
            <person name="Woyke T."/>
        </authorList>
    </citation>
    <scope>NUCLEOTIDE SEQUENCE</scope>
    <source>
        <strain evidence="9">HYV1</strain>
    </source>
</reference>
<dbReference type="PROSITE" id="PS50127">
    <property type="entry name" value="UBC_2"/>
    <property type="match status" value="1"/>
</dbReference>
<dbReference type="SUPFAM" id="SSF54495">
    <property type="entry name" value="UBC-like"/>
    <property type="match status" value="1"/>
</dbReference>
<feature type="active site" description="Glycyl thioester intermediate" evidence="7">
    <location>
        <position position="90"/>
    </location>
</feature>
<dbReference type="EC" id="2.3.2.23" evidence="2"/>
<dbReference type="Pfam" id="PF00179">
    <property type="entry name" value="UQ_con"/>
    <property type="match status" value="1"/>
</dbReference>
<sequence>MSGMSIASKRLAKELEKLRKQQDPGIDVLVSKENDRYIIVRLAGPADTPYENGQFYVEFFFPDEYPSSPPKARFLTKIFHPNIDKIGRICLDILKDQWSAALQLRTVALSLMVLLSGPNLSDPLDAKVAEQFKLFPKIAEKNARDWTLKYANSEQDLGMSLTDFT</sequence>
<proteinExistence type="predicted"/>
<dbReference type="SMART" id="SM00212">
    <property type="entry name" value="UBCc"/>
    <property type="match status" value="1"/>
</dbReference>
<evidence type="ECO:0000259" key="8">
    <source>
        <dbReference type="PROSITE" id="PS50127"/>
    </source>
</evidence>
<dbReference type="EMBL" id="MK072391">
    <property type="protein sequence ID" value="AYV83616.1"/>
    <property type="molecule type" value="Genomic_DNA"/>
</dbReference>
<evidence type="ECO:0000256" key="3">
    <source>
        <dbReference type="ARBA" id="ARBA00022679"/>
    </source>
</evidence>
<evidence type="ECO:0000256" key="7">
    <source>
        <dbReference type="PROSITE-ProRule" id="PRU10133"/>
    </source>
</evidence>
<evidence type="ECO:0000256" key="6">
    <source>
        <dbReference type="ARBA" id="ARBA00031729"/>
    </source>
</evidence>
<feature type="domain" description="UBC core" evidence="8">
    <location>
        <begin position="6"/>
        <end position="152"/>
    </location>
</feature>
<dbReference type="InterPro" id="IPR023313">
    <property type="entry name" value="UBQ-conjugating_AS"/>
</dbReference>
<dbReference type="InterPro" id="IPR016135">
    <property type="entry name" value="UBQ-conjugating_enzyme/RWD"/>
</dbReference>
<evidence type="ECO:0000256" key="1">
    <source>
        <dbReference type="ARBA" id="ARBA00004906"/>
    </source>
</evidence>
<evidence type="ECO:0000256" key="2">
    <source>
        <dbReference type="ARBA" id="ARBA00012486"/>
    </source>
</evidence>
<dbReference type="InterPro" id="IPR000608">
    <property type="entry name" value="UBC"/>
</dbReference>
<keyword evidence="4" id="KW-0833">Ubl conjugation pathway</keyword>
<comment type="pathway">
    <text evidence="1">Protein modification; protein ubiquitination.</text>
</comment>
<evidence type="ECO:0000313" key="9">
    <source>
        <dbReference type="EMBL" id="AYV83616.1"/>
    </source>
</evidence>
<accession>A0A3G5A8L2</accession>
<protein>
    <recommendedName>
        <fullName evidence="2">E2 ubiquitin-conjugating enzyme</fullName>
        <ecNumber evidence="2">2.3.2.23</ecNumber>
    </recommendedName>
    <alternativeName>
        <fullName evidence="6">Ubiquitin carrier protein</fullName>
    </alternativeName>
    <alternativeName>
        <fullName evidence="5">Ubiquitin-protein ligase</fullName>
    </alternativeName>
</protein>
<dbReference type="Gene3D" id="3.10.110.10">
    <property type="entry name" value="Ubiquitin Conjugating Enzyme"/>
    <property type="match status" value="1"/>
</dbReference>
<dbReference type="GO" id="GO:0016567">
    <property type="term" value="P:protein ubiquitination"/>
    <property type="evidence" value="ECO:0007669"/>
    <property type="project" value="UniProtKB-UniPathway"/>
</dbReference>
<dbReference type="InterPro" id="IPR050113">
    <property type="entry name" value="Ub_conjugating_enzyme"/>
</dbReference>
<organism evidence="9">
    <name type="scientific">Hyperionvirus sp</name>
    <dbReference type="NCBI Taxonomy" id="2487770"/>
    <lineage>
        <taxon>Viruses</taxon>
        <taxon>Varidnaviria</taxon>
        <taxon>Bamfordvirae</taxon>
        <taxon>Nucleocytoviricota</taxon>
        <taxon>Megaviricetes</taxon>
        <taxon>Imitervirales</taxon>
        <taxon>Mimiviridae</taxon>
        <taxon>Klosneuvirinae</taxon>
    </lineage>
</organism>
<dbReference type="PROSITE" id="PS00183">
    <property type="entry name" value="UBC_1"/>
    <property type="match status" value="1"/>
</dbReference>
<dbReference type="GO" id="GO:0061631">
    <property type="term" value="F:ubiquitin conjugating enzyme activity"/>
    <property type="evidence" value="ECO:0007669"/>
    <property type="project" value="UniProtKB-EC"/>
</dbReference>
<dbReference type="PANTHER" id="PTHR24067">
    <property type="entry name" value="UBIQUITIN-CONJUGATING ENZYME E2"/>
    <property type="match status" value="1"/>
</dbReference>
<evidence type="ECO:0000256" key="4">
    <source>
        <dbReference type="ARBA" id="ARBA00022786"/>
    </source>
</evidence>
<name>A0A3G5A8L2_9VIRU</name>
<dbReference type="UniPathway" id="UPA00143"/>
<keyword evidence="3" id="KW-0808">Transferase</keyword>
<gene>
    <name evidence="9" type="ORF">Hyperionvirus9_33</name>
</gene>
<evidence type="ECO:0000256" key="5">
    <source>
        <dbReference type="ARBA" id="ARBA00030012"/>
    </source>
</evidence>